<gene>
    <name evidence="3" type="ORF">LAESUDRAFT_759258</name>
</gene>
<reference evidence="3 4" key="1">
    <citation type="journal article" date="2016" name="Mol. Biol. Evol.">
        <title>Comparative Genomics of Early-Diverging Mushroom-Forming Fungi Provides Insights into the Origins of Lignocellulose Decay Capabilities.</title>
        <authorList>
            <person name="Nagy L.G."/>
            <person name="Riley R."/>
            <person name="Tritt A."/>
            <person name="Adam C."/>
            <person name="Daum C."/>
            <person name="Floudas D."/>
            <person name="Sun H."/>
            <person name="Yadav J.S."/>
            <person name="Pangilinan J."/>
            <person name="Larsson K.H."/>
            <person name="Matsuura K."/>
            <person name="Barry K."/>
            <person name="Labutti K."/>
            <person name="Kuo R."/>
            <person name="Ohm R.A."/>
            <person name="Bhattacharya S.S."/>
            <person name="Shirouzu T."/>
            <person name="Yoshinaga Y."/>
            <person name="Martin F.M."/>
            <person name="Grigoriev I.V."/>
            <person name="Hibbett D.S."/>
        </authorList>
    </citation>
    <scope>NUCLEOTIDE SEQUENCE [LARGE SCALE GENOMIC DNA]</scope>
    <source>
        <strain evidence="3 4">93-53</strain>
    </source>
</reference>
<dbReference type="AlphaFoldDB" id="A0A165E7U5"/>
<dbReference type="PANTHER" id="PTHR11080:SF2">
    <property type="entry name" value="LD05707P"/>
    <property type="match status" value="1"/>
</dbReference>
<dbReference type="Gene3D" id="3.40.50.850">
    <property type="entry name" value="Isochorismatase-like"/>
    <property type="match status" value="1"/>
</dbReference>
<dbReference type="PANTHER" id="PTHR11080">
    <property type="entry name" value="PYRAZINAMIDASE/NICOTINAMIDASE"/>
    <property type="match status" value="1"/>
</dbReference>
<evidence type="ECO:0000256" key="2">
    <source>
        <dbReference type="ARBA" id="ARBA00022801"/>
    </source>
</evidence>
<evidence type="ECO:0000313" key="4">
    <source>
        <dbReference type="Proteomes" id="UP000076871"/>
    </source>
</evidence>
<name>A0A165E7U5_9APHY</name>
<dbReference type="SUPFAM" id="SSF52499">
    <property type="entry name" value="Isochorismatase-like hydrolases"/>
    <property type="match status" value="1"/>
</dbReference>
<dbReference type="InterPro" id="IPR052347">
    <property type="entry name" value="Isochorismatase_Nicotinamidase"/>
</dbReference>
<sequence length="79" mass="8424">MSETGTSSASFRPALLVVDVQEDFCPPSGALAVPDGRAVVPVINSLLELPFVFKVATKDHHPPNHISFASNHGLDARPF</sequence>
<dbReference type="RefSeq" id="XP_040764149.1">
    <property type="nucleotide sequence ID" value="XM_040912575.1"/>
</dbReference>
<dbReference type="OrthoDB" id="1739143at2759"/>
<evidence type="ECO:0000313" key="3">
    <source>
        <dbReference type="EMBL" id="KZT06409.1"/>
    </source>
</evidence>
<organism evidence="3 4">
    <name type="scientific">Laetiporus sulphureus 93-53</name>
    <dbReference type="NCBI Taxonomy" id="1314785"/>
    <lineage>
        <taxon>Eukaryota</taxon>
        <taxon>Fungi</taxon>
        <taxon>Dikarya</taxon>
        <taxon>Basidiomycota</taxon>
        <taxon>Agaricomycotina</taxon>
        <taxon>Agaricomycetes</taxon>
        <taxon>Polyporales</taxon>
        <taxon>Laetiporus</taxon>
    </lineage>
</organism>
<dbReference type="InterPro" id="IPR036380">
    <property type="entry name" value="Isochorismatase-like_sf"/>
</dbReference>
<dbReference type="GeneID" id="63829603"/>
<feature type="non-terminal residue" evidence="3">
    <location>
        <position position="79"/>
    </location>
</feature>
<dbReference type="STRING" id="1314785.A0A165E7U5"/>
<keyword evidence="4" id="KW-1185">Reference proteome</keyword>
<dbReference type="GO" id="GO:0016787">
    <property type="term" value="F:hydrolase activity"/>
    <property type="evidence" value="ECO:0007669"/>
    <property type="project" value="UniProtKB-KW"/>
</dbReference>
<proteinExistence type="inferred from homology"/>
<dbReference type="EMBL" id="KV427624">
    <property type="protein sequence ID" value="KZT06409.1"/>
    <property type="molecule type" value="Genomic_DNA"/>
</dbReference>
<protein>
    <submittedName>
        <fullName evidence="3">Uncharacterized protein</fullName>
    </submittedName>
</protein>
<comment type="similarity">
    <text evidence="1">Belongs to the isochorismatase family.</text>
</comment>
<dbReference type="InParanoid" id="A0A165E7U5"/>
<evidence type="ECO:0000256" key="1">
    <source>
        <dbReference type="ARBA" id="ARBA00006336"/>
    </source>
</evidence>
<accession>A0A165E7U5</accession>
<keyword evidence="2" id="KW-0378">Hydrolase</keyword>
<dbReference type="Proteomes" id="UP000076871">
    <property type="component" value="Unassembled WGS sequence"/>
</dbReference>